<keyword evidence="1" id="KW-0678">Repressor</keyword>
<feature type="domain" description="HTH merR-type" evidence="5">
    <location>
        <begin position="1"/>
        <end position="43"/>
    </location>
</feature>
<evidence type="ECO:0000256" key="4">
    <source>
        <dbReference type="ARBA" id="ARBA00023163"/>
    </source>
</evidence>
<evidence type="ECO:0000256" key="3">
    <source>
        <dbReference type="ARBA" id="ARBA00023125"/>
    </source>
</evidence>
<name>A0ABY9TBP4_BREBE</name>
<dbReference type="RefSeq" id="WP_310773854.1">
    <property type="nucleotide sequence ID" value="NZ_CP134050.1"/>
</dbReference>
<dbReference type="InterPro" id="IPR047057">
    <property type="entry name" value="MerR_fam"/>
</dbReference>
<dbReference type="Proteomes" id="UP001256827">
    <property type="component" value="Chromosome"/>
</dbReference>
<proteinExistence type="predicted"/>
<dbReference type="Pfam" id="PF00376">
    <property type="entry name" value="MerR"/>
    <property type="match status" value="2"/>
</dbReference>
<protein>
    <submittedName>
        <fullName evidence="6">MerR family DNA-binding transcriptional regulator</fullName>
    </submittedName>
</protein>
<dbReference type="EMBL" id="CP134050">
    <property type="protein sequence ID" value="WNC17528.1"/>
    <property type="molecule type" value="Genomic_DNA"/>
</dbReference>
<dbReference type="SUPFAM" id="SSF46955">
    <property type="entry name" value="Putative DNA-binding domain"/>
    <property type="match status" value="2"/>
</dbReference>
<dbReference type="GO" id="GO:0003677">
    <property type="term" value="F:DNA binding"/>
    <property type="evidence" value="ECO:0007669"/>
    <property type="project" value="UniProtKB-KW"/>
</dbReference>
<evidence type="ECO:0000313" key="6">
    <source>
        <dbReference type="EMBL" id="WNC17528.1"/>
    </source>
</evidence>
<keyword evidence="4" id="KW-0804">Transcription</keyword>
<dbReference type="PANTHER" id="PTHR30204:SF69">
    <property type="entry name" value="MERR-FAMILY TRANSCRIPTIONAL REGULATOR"/>
    <property type="match status" value="1"/>
</dbReference>
<dbReference type="SMART" id="SM00422">
    <property type="entry name" value="HTH_MERR"/>
    <property type="match status" value="2"/>
</dbReference>
<evidence type="ECO:0000313" key="7">
    <source>
        <dbReference type="Proteomes" id="UP001256827"/>
    </source>
</evidence>
<sequence length="248" mass="28204">MTCYPQKIAAKFMISPSTLRNYEAKGLIPPAERGVNGYRMFTEIHEAYLACIQAMSPAFGMEVTTEALHRLREDKLHEALWIVKEKEVSLYEGKGKLVQLVREMERYASANGASEAEEWLTIREAAARTGVPKSAIRYWEKAGLLAVQRDPANEYRRYRTPHLFVIRLLQVLQSAVYSETTVKLKQSIAAAEQTDIPQIQELAANILAFLDKVNASQIRGIAYLYRLIRMTKAEGLDESQPWEENLLP</sequence>
<gene>
    <name evidence="6" type="ORF">RGB73_14845</name>
</gene>
<evidence type="ECO:0000256" key="2">
    <source>
        <dbReference type="ARBA" id="ARBA00023015"/>
    </source>
</evidence>
<keyword evidence="2" id="KW-0805">Transcription regulation</keyword>
<dbReference type="PANTHER" id="PTHR30204">
    <property type="entry name" value="REDOX-CYCLING DRUG-SENSING TRANSCRIPTIONAL ACTIVATOR SOXR"/>
    <property type="match status" value="1"/>
</dbReference>
<organism evidence="6 7">
    <name type="scientific">Brevibacillus brevis</name>
    <name type="common">Bacillus brevis</name>
    <dbReference type="NCBI Taxonomy" id="1393"/>
    <lineage>
        <taxon>Bacteria</taxon>
        <taxon>Bacillati</taxon>
        <taxon>Bacillota</taxon>
        <taxon>Bacilli</taxon>
        <taxon>Bacillales</taxon>
        <taxon>Paenibacillaceae</taxon>
        <taxon>Brevibacillus</taxon>
    </lineage>
</organism>
<reference evidence="6 7" key="1">
    <citation type="submission" date="2023-09" db="EMBL/GenBank/DDBJ databases">
        <title>Complete Genome and Methylome dissection of Bacillus brevis NEB573 original source of BbsI restriction endonuclease.</title>
        <authorList>
            <person name="Fomenkov A."/>
            <person name="Roberts R.D."/>
        </authorList>
    </citation>
    <scope>NUCLEOTIDE SEQUENCE [LARGE SCALE GENOMIC DNA]</scope>
    <source>
        <strain evidence="6 7">NEB573</strain>
    </source>
</reference>
<feature type="domain" description="HTH merR-type" evidence="5">
    <location>
        <begin position="119"/>
        <end position="159"/>
    </location>
</feature>
<keyword evidence="7" id="KW-1185">Reference proteome</keyword>
<keyword evidence="3 6" id="KW-0238">DNA-binding</keyword>
<dbReference type="Gene3D" id="1.10.1660.10">
    <property type="match status" value="2"/>
</dbReference>
<dbReference type="InterPro" id="IPR009061">
    <property type="entry name" value="DNA-bd_dom_put_sf"/>
</dbReference>
<evidence type="ECO:0000256" key="1">
    <source>
        <dbReference type="ARBA" id="ARBA00022491"/>
    </source>
</evidence>
<accession>A0ABY9TBP4</accession>
<dbReference type="InterPro" id="IPR000551">
    <property type="entry name" value="MerR-type_HTH_dom"/>
</dbReference>
<dbReference type="PROSITE" id="PS50937">
    <property type="entry name" value="HTH_MERR_2"/>
    <property type="match status" value="2"/>
</dbReference>
<evidence type="ECO:0000259" key="5">
    <source>
        <dbReference type="PROSITE" id="PS50937"/>
    </source>
</evidence>